<dbReference type="GO" id="GO:0016491">
    <property type="term" value="F:oxidoreductase activity"/>
    <property type="evidence" value="ECO:0007669"/>
    <property type="project" value="InterPro"/>
</dbReference>
<protein>
    <submittedName>
        <fullName evidence="2">Zinc-binding dehydrogenase</fullName>
    </submittedName>
</protein>
<dbReference type="AlphaFoldDB" id="A0AB34G3R4"/>
<dbReference type="Gene3D" id="3.90.180.10">
    <property type="entry name" value="Medium-chain alcohol dehydrogenases, catalytic domain"/>
    <property type="match status" value="1"/>
</dbReference>
<dbReference type="InterPro" id="IPR020843">
    <property type="entry name" value="ER"/>
</dbReference>
<dbReference type="Pfam" id="PF08240">
    <property type="entry name" value="ADH_N"/>
    <property type="match status" value="1"/>
</dbReference>
<dbReference type="InterPro" id="IPR050700">
    <property type="entry name" value="YIM1/Zinc_Alcohol_DH_Fams"/>
</dbReference>
<evidence type="ECO:0000313" key="2">
    <source>
        <dbReference type="EMBL" id="KAJ6445226.1"/>
    </source>
</evidence>
<sequence length="373" mass="39922">MGGFHTFAPNKNTIIAARSDTSEYDTLSCTTVTMAELMKAWQLPSPGHFETHMVLNESLPRPTKDALKSGQIIIRVVSVSINPADYKAPLMGFFSRLALSYPKTLGMDLAGQVVAVADGVSDVTVGDSVVAFLTPLRHADGALSEYVVAGHDEYAPLAPDTDLDQASGLGVAALTAYQTIKPHVKAGDRVFLNGGSGGTGTYGIQVAKLLGCHVTVTCSTAKVALCKGLGADETIDYRKVDVIQALKDSGSYDLVVDLVGNSPSNLYISSPAFMNPRGKFVWVADSASLKNLPRLIEAFLRPSFLGGGRNKLLMYLTYTNREDLEQLAQWVVQGKLRTAVDSTYEFEDVRGAFRQLAKGSAAGKVIVHVSSKQ</sequence>
<comment type="caution">
    <text evidence="2">The sequence shown here is derived from an EMBL/GenBank/DDBJ whole genome shotgun (WGS) entry which is preliminary data.</text>
</comment>
<keyword evidence="3" id="KW-1185">Reference proteome</keyword>
<feature type="domain" description="Enoyl reductase (ER)" evidence="1">
    <location>
        <begin position="47"/>
        <end position="367"/>
    </location>
</feature>
<dbReference type="SMART" id="SM00829">
    <property type="entry name" value="PKS_ER"/>
    <property type="match status" value="1"/>
</dbReference>
<dbReference type="SUPFAM" id="SSF50129">
    <property type="entry name" value="GroES-like"/>
    <property type="match status" value="1"/>
</dbReference>
<dbReference type="EMBL" id="JAQHRD010000002">
    <property type="protein sequence ID" value="KAJ6445226.1"/>
    <property type="molecule type" value="Genomic_DNA"/>
</dbReference>
<reference evidence="2" key="1">
    <citation type="submission" date="2023-01" db="EMBL/GenBank/DDBJ databases">
        <title>The growth and conidiation of Purpureocillium lavendulum are regulated by nitrogen source and histone H3K14 acetylation.</title>
        <authorList>
            <person name="Tang P."/>
            <person name="Han J."/>
            <person name="Zhang C."/>
            <person name="Tang P."/>
            <person name="Qi F."/>
            <person name="Zhang K."/>
            <person name="Liang L."/>
        </authorList>
    </citation>
    <scope>NUCLEOTIDE SEQUENCE</scope>
    <source>
        <strain evidence="2">YMF1.00683</strain>
    </source>
</reference>
<dbReference type="InterPro" id="IPR011032">
    <property type="entry name" value="GroES-like_sf"/>
</dbReference>
<accession>A0AB34G3R4</accession>
<dbReference type="SUPFAM" id="SSF51735">
    <property type="entry name" value="NAD(P)-binding Rossmann-fold domains"/>
    <property type="match status" value="1"/>
</dbReference>
<name>A0AB34G3R4_9HYPO</name>
<gene>
    <name evidence="2" type="ORF">O9K51_03632</name>
</gene>
<dbReference type="CDD" id="cd08267">
    <property type="entry name" value="MDR1"/>
    <property type="match status" value="1"/>
</dbReference>
<dbReference type="PANTHER" id="PTHR11695">
    <property type="entry name" value="ALCOHOL DEHYDROGENASE RELATED"/>
    <property type="match status" value="1"/>
</dbReference>
<proteinExistence type="predicted"/>
<organism evidence="2 3">
    <name type="scientific">Purpureocillium lavendulum</name>
    <dbReference type="NCBI Taxonomy" id="1247861"/>
    <lineage>
        <taxon>Eukaryota</taxon>
        <taxon>Fungi</taxon>
        <taxon>Dikarya</taxon>
        <taxon>Ascomycota</taxon>
        <taxon>Pezizomycotina</taxon>
        <taxon>Sordariomycetes</taxon>
        <taxon>Hypocreomycetidae</taxon>
        <taxon>Hypocreales</taxon>
        <taxon>Ophiocordycipitaceae</taxon>
        <taxon>Purpureocillium</taxon>
    </lineage>
</organism>
<dbReference type="Proteomes" id="UP001163105">
    <property type="component" value="Unassembled WGS sequence"/>
</dbReference>
<dbReference type="InterPro" id="IPR013154">
    <property type="entry name" value="ADH-like_N"/>
</dbReference>
<dbReference type="Pfam" id="PF13602">
    <property type="entry name" value="ADH_zinc_N_2"/>
    <property type="match status" value="1"/>
</dbReference>
<dbReference type="InterPro" id="IPR036291">
    <property type="entry name" value="NAD(P)-bd_dom_sf"/>
</dbReference>
<evidence type="ECO:0000313" key="3">
    <source>
        <dbReference type="Proteomes" id="UP001163105"/>
    </source>
</evidence>
<dbReference type="Gene3D" id="3.40.50.720">
    <property type="entry name" value="NAD(P)-binding Rossmann-like Domain"/>
    <property type="match status" value="1"/>
</dbReference>
<dbReference type="PANTHER" id="PTHR11695:SF294">
    <property type="entry name" value="RETICULON-4-INTERACTING PROTEIN 1, MITOCHONDRIAL"/>
    <property type="match status" value="1"/>
</dbReference>
<dbReference type="GO" id="GO:0005739">
    <property type="term" value="C:mitochondrion"/>
    <property type="evidence" value="ECO:0007669"/>
    <property type="project" value="TreeGrafter"/>
</dbReference>
<evidence type="ECO:0000259" key="1">
    <source>
        <dbReference type="SMART" id="SM00829"/>
    </source>
</evidence>